<accession>A0ABR2GVM3</accession>
<dbReference type="EMBL" id="JAPFFF010000058">
    <property type="protein sequence ID" value="KAK8837706.1"/>
    <property type="molecule type" value="Genomic_DNA"/>
</dbReference>
<sequence>MEDNLKNAINNFYTGKCKDFHQTVLQIRQSYAALLREQSDFSFLTQESNLKSFRTVRGQMWGIFLSLGKFDCPDVENLFSDVTVSKYQEMVRYSHDEIDRIKKGEQRFIGINDKEYSVWLTLFSGYIYKEKKRVFSQETYTFGIMFLKNFDTLTAYQAYVHLMNPIKNSLLFNTTKVTKLCEISYEIISASDADLSKYFEEKKDVCSPFLTSYAPLSSLFTQLQPIESVELFWDFLLIYGIEFCVYLQASWLILRKDDIINNHKANIASDHAFRQRPVDLIMKAVQIYQNLDTDAQRNLQSRIHDALYDE</sequence>
<keyword evidence="3" id="KW-1185">Reference proteome</keyword>
<evidence type="ECO:0000313" key="2">
    <source>
        <dbReference type="EMBL" id="KAK8837706.1"/>
    </source>
</evidence>
<dbReference type="InterPro" id="IPR035969">
    <property type="entry name" value="Rab-GAP_TBC_sf"/>
</dbReference>
<gene>
    <name evidence="2" type="ORF">M9Y10_036241</name>
</gene>
<feature type="domain" description="Rab-GAP TBC" evidence="1">
    <location>
        <begin position="143"/>
        <end position="256"/>
    </location>
</feature>
<reference evidence="2 3" key="1">
    <citation type="submission" date="2024-04" db="EMBL/GenBank/DDBJ databases">
        <title>Tritrichomonas musculus Genome.</title>
        <authorList>
            <person name="Alves-Ferreira E."/>
            <person name="Grigg M."/>
            <person name="Lorenzi H."/>
            <person name="Galac M."/>
        </authorList>
    </citation>
    <scope>NUCLEOTIDE SEQUENCE [LARGE SCALE GENOMIC DNA]</scope>
    <source>
        <strain evidence="2 3">EAF2021</strain>
    </source>
</reference>
<dbReference type="Proteomes" id="UP001470230">
    <property type="component" value="Unassembled WGS sequence"/>
</dbReference>
<dbReference type="InterPro" id="IPR000195">
    <property type="entry name" value="Rab-GAP-TBC_dom"/>
</dbReference>
<organism evidence="2 3">
    <name type="scientific">Tritrichomonas musculus</name>
    <dbReference type="NCBI Taxonomy" id="1915356"/>
    <lineage>
        <taxon>Eukaryota</taxon>
        <taxon>Metamonada</taxon>
        <taxon>Parabasalia</taxon>
        <taxon>Tritrichomonadida</taxon>
        <taxon>Tritrichomonadidae</taxon>
        <taxon>Tritrichomonas</taxon>
    </lineage>
</organism>
<proteinExistence type="predicted"/>
<dbReference type="Gene3D" id="1.10.472.80">
    <property type="entry name" value="Ypt/Rab-GAP domain of gyp1p, domain 3"/>
    <property type="match status" value="1"/>
</dbReference>
<name>A0ABR2GVM3_9EUKA</name>
<protein>
    <recommendedName>
        <fullName evidence="1">Rab-GAP TBC domain-containing protein</fullName>
    </recommendedName>
</protein>
<dbReference type="SUPFAM" id="SSF47923">
    <property type="entry name" value="Ypt/Rab-GAP domain of gyp1p"/>
    <property type="match status" value="1"/>
</dbReference>
<evidence type="ECO:0000313" key="3">
    <source>
        <dbReference type="Proteomes" id="UP001470230"/>
    </source>
</evidence>
<comment type="caution">
    <text evidence="2">The sequence shown here is derived from an EMBL/GenBank/DDBJ whole genome shotgun (WGS) entry which is preliminary data.</text>
</comment>
<evidence type="ECO:0000259" key="1">
    <source>
        <dbReference type="Pfam" id="PF00566"/>
    </source>
</evidence>
<dbReference type="Pfam" id="PF00566">
    <property type="entry name" value="RabGAP-TBC"/>
    <property type="match status" value="1"/>
</dbReference>